<evidence type="ECO:0000256" key="4">
    <source>
        <dbReference type="ARBA" id="ARBA00022982"/>
    </source>
</evidence>
<sequence length="210" mass="22825">MDKKVLYDLSYGVYLTTTMDGERPTGCVTNSVMQITSAPMSIAVSVNHENYTNACMKKCGKFAVSILAQDSDPALIGTFGFQSGRDVDKFETVACTMVEGVPVVNDAMGAIVCRIIDTMETATHTVFLGEVIDARSLHPGTAMTYAYYHDVIKGKSPKHAPTYQAEEESGPAVRYRCRICGYIYEGDPLPPDFKCPICGVGAEMFEKVAS</sequence>
<dbReference type="Gene3D" id="2.20.28.10">
    <property type="match status" value="1"/>
</dbReference>
<dbReference type="InterPro" id="IPR024935">
    <property type="entry name" value="Rubredoxin_dom"/>
</dbReference>
<keyword evidence="9" id="KW-1185">Reference proteome</keyword>
<evidence type="ECO:0000259" key="7">
    <source>
        <dbReference type="PROSITE" id="PS50903"/>
    </source>
</evidence>
<dbReference type="SMART" id="SM00903">
    <property type="entry name" value="Flavin_Reduct"/>
    <property type="match status" value="1"/>
</dbReference>
<dbReference type="InterPro" id="IPR012349">
    <property type="entry name" value="Split_barrel_FMN-bd"/>
</dbReference>
<keyword evidence="4" id="KW-0249">Electron transport</keyword>
<feature type="domain" description="Rubredoxin-like" evidence="7">
    <location>
        <begin position="172"/>
        <end position="208"/>
    </location>
</feature>
<evidence type="ECO:0000313" key="8">
    <source>
        <dbReference type="EMBL" id="MDM8156816.1"/>
    </source>
</evidence>
<protein>
    <submittedName>
        <fullName evidence="8">Flavin reductase</fullName>
    </submittedName>
</protein>
<evidence type="ECO:0000313" key="9">
    <source>
        <dbReference type="Proteomes" id="UP001529340"/>
    </source>
</evidence>
<dbReference type="PROSITE" id="PS50903">
    <property type="entry name" value="RUBREDOXIN_LIKE"/>
    <property type="match status" value="1"/>
</dbReference>
<dbReference type="Proteomes" id="UP001529340">
    <property type="component" value="Unassembled WGS sequence"/>
</dbReference>
<dbReference type="EMBL" id="JAUDCG010000013">
    <property type="protein sequence ID" value="MDM8156816.1"/>
    <property type="molecule type" value="Genomic_DNA"/>
</dbReference>
<dbReference type="Pfam" id="PF21349">
    <property type="entry name" value="RUBY_RBDX"/>
    <property type="match status" value="1"/>
</dbReference>
<dbReference type="CDD" id="cd00730">
    <property type="entry name" value="rubredoxin"/>
    <property type="match status" value="1"/>
</dbReference>
<comment type="caution">
    <text evidence="8">The sequence shown here is derived from an EMBL/GenBank/DDBJ whole genome shotgun (WGS) entry which is preliminary data.</text>
</comment>
<reference evidence="9" key="1">
    <citation type="submission" date="2023-06" db="EMBL/GenBank/DDBJ databases">
        <title>Identification and characterization of horizontal gene transfer across gut microbiota members of farm animals based on homology search.</title>
        <authorList>
            <person name="Zeman M."/>
            <person name="Kubasova T."/>
            <person name="Jahodarova E."/>
            <person name="Nykrynova M."/>
            <person name="Rychlik I."/>
        </authorList>
    </citation>
    <scope>NUCLEOTIDE SEQUENCE [LARGE SCALE GENOMIC DNA]</scope>
    <source>
        <strain evidence="9">ET39</strain>
    </source>
</reference>
<proteinExistence type="predicted"/>
<dbReference type="InterPro" id="IPR048574">
    <property type="entry name" value="RUBY_RBDX"/>
</dbReference>
<evidence type="ECO:0000256" key="2">
    <source>
        <dbReference type="ARBA" id="ARBA00022448"/>
    </source>
</evidence>
<dbReference type="PANTHER" id="PTHR30466:SF1">
    <property type="entry name" value="FMN REDUCTASE (NADH) RUTF"/>
    <property type="match status" value="1"/>
</dbReference>
<evidence type="ECO:0000256" key="1">
    <source>
        <dbReference type="ARBA" id="ARBA00001965"/>
    </source>
</evidence>
<dbReference type="RefSeq" id="WP_289607283.1">
    <property type="nucleotide sequence ID" value="NZ_JAUDCG010000013.1"/>
</dbReference>
<dbReference type="SUPFAM" id="SSF50475">
    <property type="entry name" value="FMN-binding split barrel"/>
    <property type="match status" value="1"/>
</dbReference>
<dbReference type="PANTHER" id="PTHR30466">
    <property type="entry name" value="FLAVIN REDUCTASE"/>
    <property type="match status" value="1"/>
</dbReference>
<dbReference type="InterPro" id="IPR024934">
    <property type="entry name" value="Rubredoxin-like_dom"/>
</dbReference>
<evidence type="ECO:0000256" key="6">
    <source>
        <dbReference type="ARBA" id="ARBA00023004"/>
    </source>
</evidence>
<dbReference type="InterPro" id="IPR050268">
    <property type="entry name" value="NADH-dep_flavin_reductase"/>
</dbReference>
<evidence type="ECO:0000256" key="3">
    <source>
        <dbReference type="ARBA" id="ARBA00022723"/>
    </source>
</evidence>
<keyword evidence="5" id="KW-0560">Oxidoreductase</keyword>
<accession>A0ABT7UB07</accession>
<dbReference type="SUPFAM" id="SSF57802">
    <property type="entry name" value="Rubredoxin-like"/>
    <property type="match status" value="1"/>
</dbReference>
<comment type="cofactor">
    <cofactor evidence="1">
        <name>Fe(3+)</name>
        <dbReference type="ChEBI" id="CHEBI:29034"/>
    </cofactor>
</comment>
<dbReference type="Pfam" id="PF01613">
    <property type="entry name" value="Flavin_Reduct"/>
    <property type="match status" value="1"/>
</dbReference>
<organism evidence="8 9">
    <name type="scientific">Amedibacillus dolichus</name>
    <dbReference type="NCBI Taxonomy" id="31971"/>
    <lineage>
        <taxon>Bacteria</taxon>
        <taxon>Bacillati</taxon>
        <taxon>Bacillota</taxon>
        <taxon>Erysipelotrichia</taxon>
        <taxon>Erysipelotrichales</taxon>
        <taxon>Erysipelotrichaceae</taxon>
        <taxon>Amedibacillus</taxon>
    </lineage>
</organism>
<dbReference type="InterPro" id="IPR002563">
    <property type="entry name" value="Flavin_Rdtase-like_dom"/>
</dbReference>
<evidence type="ECO:0000256" key="5">
    <source>
        <dbReference type="ARBA" id="ARBA00023002"/>
    </source>
</evidence>
<keyword evidence="3" id="KW-0479">Metal-binding</keyword>
<reference evidence="8 9" key="3">
    <citation type="submission" date="2023-06" db="EMBL/GenBank/DDBJ databases">
        <authorList>
            <person name="Zeman M."/>
            <person name="Kubasova T."/>
            <person name="Jahodarova E."/>
            <person name="Nykrynova M."/>
            <person name="Rychlik I."/>
        </authorList>
    </citation>
    <scope>NUCLEOTIDE SEQUENCE [LARGE SCALE GENOMIC DNA]</scope>
    <source>
        <strain evidence="8 9">ET39</strain>
    </source>
</reference>
<keyword evidence="6" id="KW-0408">Iron</keyword>
<name>A0ABT7UB07_9FIRM</name>
<dbReference type="Gene3D" id="2.30.110.10">
    <property type="entry name" value="Electron Transport, Fmn-binding Protein, Chain A"/>
    <property type="match status" value="1"/>
</dbReference>
<reference evidence="8 9" key="2">
    <citation type="submission" date="2023-06" db="EMBL/GenBank/DDBJ databases">
        <title>Identification and characterization of horizontal gene transfer across gut microbiota members of farm animals based on homology search.</title>
        <authorList>
            <person name="Schwarzerova J."/>
            <person name="Nykrynova M."/>
            <person name="Jureckova K."/>
            <person name="Cejkova D."/>
            <person name="Rychlik I."/>
        </authorList>
    </citation>
    <scope>NUCLEOTIDE SEQUENCE [LARGE SCALE GENOMIC DNA]</scope>
    <source>
        <strain evidence="8 9">ET39</strain>
    </source>
</reference>
<keyword evidence="2" id="KW-0813">Transport</keyword>
<gene>
    <name evidence="8" type="ORF">QUV96_04085</name>
</gene>